<reference evidence="2" key="2">
    <citation type="journal article" date="2023" name="BMC Genomics">
        <title>Pest status, molecular evolution, and epigenetic factors derived from the genome assembly of Frankliniella fusca, a thysanopteran phytovirus vector.</title>
        <authorList>
            <person name="Catto M.A."/>
            <person name="Labadie P.E."/>
            <person name="Jacobson A.L."/>
            <person name="Kennedy G.G."/>
            <person name="Srinivasan R."/>
            <person name="Hunt B.G."/>
        </authorList>
    </citation>
    <scope>NUCLEOTIDE SEQUENCE</scope>
    <source>
        <strain evidence="2">PL_HMW_Pooled</strain>
    </source>
</reference>
<accession>A0AAE1LII8</accession>
<comment type="caution">
    <text evidence="2">The sequence shown here is derived from an EMBL/GenBank/DDBJ whole genome shotgun (WGS) entry which is preliminary data.</text>
</comment>
<dbReference type="PANTHER" id="PTHR46579">
    <property type="entry name" value="F5/8 TYPE C DOMAIN-CONTAINING PROTEIN-RELATED"/>
    <property type="match status" value="1"/>
</dbReference>
<keyword evidence="3" id="KW-1185">Reference proteome</keyword>
<name>A0AAE1LII8_9NEOP</name>
<reference evidence="2" key="1">
    <citation type="submission" date="2021-07" db="EMBL/GenBank/DDBJ databases">
        <authorList>
            <person name="Catto M.A."/>
            <person name="Jacobson A."/>
            <person name="Kennedy G."/>
            <person name="Labadie P."/>
            <person name="Hunt B.G."/>
            <person name="Srinivasan R."/>
        </authorList>
    </citation>
    <scope>NUCLEOTIDE SEQUENCE</scope>
    <source>
        <strain evidence="2">PL_HMW_Pooled</strain>
        <tissue evidence="2">Head</tissue>
    </source>
</reference>
<dbReference type="PANTHER" id="PTHR46579:SF1">
    <property type="entry name" value="F5_8 TYPE C DOMAIN-CONTAINING PROTEIN"/>
    <property type="match status" value="1"/>
</dbReference>
<protein>
    <submittedName>
        <fullName evidence="2">Replicase polyprotein 1ab</fullName>
    </submittedName>
</protein>
<evidence type="ECO:0000313" key="2">
    <source>
        <dbReference type="EMBL" id="KAK3920928.1"/>
    </source>
</evidence>
<evidence type="ECO:0000256" key="1">
    <source>
        <dbReference type="SAM" id="MobiDB-lite"/>
    </source>
</evidence>
<organism evidence="2 3">
    <name type="scientific">Frankliniella fusca</name>
    <dbReference type="NCBI Taxonomy" id="407009"/>
    <lineage>
        <taxon>Eukaryota</taxon>
        <taxon>Metazoa</taxon>
        <taxon>Ecdysozoa</taxon>
        <taxon>Arthropoda</taxon>
        <taxon>Hexapoda</taxon>
        <taxon>Insecta</taxon>
        <taxon>Pterygota</taxon>
        <taxon>Neoptera</taxon>
        <taxon>Paraneoptera</taxon>
        <taxon>Thysanoptera</taxon>
        <taxon>Terebrantia</taxon>
        <taxon>Thripoidea</taxon>
        <taxon>Thripidae</taxon>
        <taxon>Frankliniella</taxon>
    </lineage>
</organism>
<evidence type="ECO:0000313" key="3">
    <source>
        <dbReference type="Proteomes" id="UP001219518"/>
    </source>
</evidence>
<proteinExistence type="predicted"/>
<dbReference type="Pfam" id="PF02992">
    <property type="entry name" value="Transposase_21"/>
    <property type="match status" value="1"/>
</dbReference>
<dbReference type="AlphaFoldDB" id="A0AAE1LII8"/>
<feature type="region of interest" description="Disordered" evidence="1">
    <location>
        <begin position="70"/>
        <end position="92"/>
    </location>
</feature>
<dbReference type="InterPro" id="IPR004242">
    <property type="entry name" value="Transposase_21"/>
</dbReference>
<gene>
    <name evidence="2" type="ORF">KUF71_010165</name>
</gene>
<dbReference type="EMBL" id="JAHWGI010001024">
    <property type="protein sequence ID" value="KAK3920928.1"/>
    <property type="molecule type" value="Genomic_DNA"/>
</dbReference>
<feature type="compositionally biased region" description="Low complexity" evidence="1">
    <location>
        <begin position="70"/>
        <end position="82"/>
    </location>
</feature>
<dbReference type="Proteomes" id="UP001219518">
    <property type="component" value="Unassembled WGS sequence"/>
</dbReference>
<feature type="region of interest" description="Disordered" evidence="1">
    <location>
        <begin position="30"/>
        <end position="51"/>
    </location>
</feature>
<sequence length="765" mass="86039">MGKGTLPIGIGHLFLWASWEFYPGRDGYNVDGGDENPQHDHCEPPYSLLTDDSDMEDAEQVERLEQGLQEGENQHQQGVQQEAQEDIPPPIGHVTHSRLRRKLLEEDFCEPITTPVTASPAQALLMALAAAQQNRSTFKAFVDSTKCINSLFLTPVLPKSEHLLDELLNSSEGFNRFFFCSGCSYLFGKIDHVANPSIVCPVDRCKTSNNIKDLTKATYFLQYDLVPQLQSLLGDEKVFSKLVNPKDAVQMSPPHVLTEIYSGKCYQNFADSVDGNENNISLSFCTDGTPLFKSSNLSIWPVFLSVNELPPTLRMKHLLLGGLWFSSSKPHMDLFLIPLVSHLSHLPTTGFTINVTNVALKFKAFTIACCVDSGARGAVQVLNSHSGYYSCNWCEQPGEYIDNAVRFPYLETHVSQRTHDRVIDHGAACLADDSLEYVFGVRGHCPLKDLPKFNLVHGFVQDFPHNVPYGIGRMFLHEWKSNTNRGYHIGAPDDIEDLNEKMKCLTPPIEKALSENDVETAHRLLVHFVCGVQNLYGKGCMTYNVHILTHLAESVDRWGPVWALSTYSFESGNGELKAIIHAQRGIPHQIQRFISEKEALKILISSCSSQKTEEFLESIQSKPKIKRALRVGESTVLFGCHSCFNPTDEELFLCNELDIDPKNCVVYKKVIFNKTVYIGQNSRERNKQNDNSVASLKSRNIVLLKYFIFDGCNEKVYFLCKNLNLTPYLKFPPGVLVSPEDHCTKLITHQSARLRLLSIEELESI</sequence>